<proteinExistence type="predicted"/>
<dbReference type="AlphaFoldDB" id="A0A1K1MRV5"/>
<reference evidence="1 2" key="1">
    <citation type="submission" date="2016-11" db="EMBL/GenBank/DDBJ databases">
        <authorList>
            <person name="Jaros S."/>
            <person name="Januszkiewicz K."/>
            <person name="Wedrychowicz H."/>
        </authorList>
    </citation>
    <scope>NUCLEOTIDE SEQUENCE [LARGE SCALE GENOMIC DNA]</scope>
    <source>
        <strain evidence="1 2">CGMCC 1.12145</strain>
    </source>
</reference>
<dbReference type="Proteomes" id="UP000182248">
    <property type="component" value="Unassembled WGS sequence"/>
</dbReference>
<sequence length="344" mass="38256">MNRWIWITAIGMLLINSRAGYAQNLRFSSWSNNYLQLTSYSGNTAADAFTLRFEANGDIDVPLWKISVRLKQAIVSDSYVFPETKIGFQPSATTGQMEPGPVPTVTQIGIPGDSRLSQGQEVFIVPQSAVSLHHSPSAPNGYYDLQIRYNLVVEGGRYLSQFRSWMNFYIPLEFKAYDEHNNVIGITEHTYQLQIGQLSGNFPSEEQFAIKVSANAVNGTLNLSSLSDYVNGTRVEYENGLSVKANTGYQVVVRSLQPSFSSASGNTLPLQTVSLLLQPVTGHAVSVFRIYLNAVSQMVVRGEDTQGNYEYFNIIYATEPNDETLVKATPDLYITTLQYEIIPL</sequence>
<gene>
    <name evidence="1" type="ORF">SAMN02927921_00764</name>
</gene>
<keyword evidence="2" id="KW-1185">Reference proteome</keyword>
<dbReference type="RefSeq" id="WP_072316039.1">
    <property type="nucleotide sequence ID" value="NZ_FPJE01000003.1"/>
</dbReference>
<accession>A0A1K1MRV5</accession>
<dbReference type="STRING" id="1150368.SAMN02927921_00764"/>
<dbReference type="EMBL" id="FPJE01000003">
    <property type="protein sequence ID" value="SFW25733.1"/>
    <property type="molecule type" value="Genomic_DNA"/>
</dbReference>
<evidence type="ECO:0000313" key="1">
    <source>
        <dbReference type="EMBL" id="SFW25733.1"/>
    </source>
</evidence>
<organism evidence="1 2">
    <name type="scientific">Sinomicrobium oceani</name>
    <dbReference type="NCBI Taxonomy" id="1150368"/>
    <lineage>
        <taxon>Bacteria</taxon>
        <taxon>Pseudomonadati</taxon>
        <taxon>Bacteroidota</taxon>
        <taxon>Flavobacteriia</taxon>
        <taxon>Flavobacteriales</taxon>
        <taxon>Flavobacteriaceae</taxon>
        <taxon>Sinomicrobium</taxon>
    </lineage>
</organism>
<protein>
    <submittedName>
        <fullName evidence="1">Uncharacterized protein</fullName>
    </submittedName>
</protein>
<dbReference type="OrthoDB" id="700277at2"/>
<name>A0A1K1MRV5_9FLAO</name>
<evidence type="ECO:0000313" key="2">
    <source>
        <dbReference type="Proteomes" id="UP000182248"/>
    </source>
</evidence>